<dbReference type="InterPro" id="IPR008936">
    <property type="entry name" value="Rho_GTPase_activation_prot"/>
</dbReference>
<dbReference type="eggNOG" id="KOG1452">
    <property type="taxonomic scope" value="Eukaryota"/>
</dbReference>
<dbReference type="FunFam" id="1.10.555.10:FF:000051">
    <property type="entry name" value="Synapse defective Rho GTPase homolog 1"/>
    <property type="match status" value="1"/>
</dbReference>
<dbReference type="PROSITE" id="PS50238">
    <property type="entry name" value="RHOGAP"/>
    <property type="match status" value="1"/>
</dbReference>
<dbReference type="SUPFAM" id="SSF49562">
    <property type="entry name" value="C2 domain (Calcium/lipid-binding domain, CaLB)"/>
    <property type="match status" value="1"/>
</dbReference>
<feature type="domain" description="Rho-GAP" evidence="9">
    <location>
        <begin position="536"/>
        <end position="751"/>
    </location>
</feature>
<dbReference type="InterPro" id="IPR035892">
    <property type="entry name" value="C2_domain_sf"/>
</dbReference>
<dbReference type="GeneTree" id="ENSGT01030000234635"/>
<evidence type="ECO:0000256" key="7">
    <source>
        <dbReference type="ARBA" id="ARBA00075368"/>
    </source>
</evidence>
<dbReference type="Ensembl" id="ENSLACT00000009686.1">
    <property type="protein sequence ID" value="ENSLACP00000009612.1"/>
    <property type="gene ID" value="ENSLACG00000008478.1"/>
</dbReference>
<accession>H3AIZ1</accession>
<feature type="compositionally biased region" description="Low complexity" evidence="8">
    <location>
        <begin position="340"/>
        <end position="349"/>
    </location>
</feature>
<keyword evidence="2" id="KW-0597">Phosphoprotein</keyword>
<dbReference type="GO" id="GO:0046578">
    <property type="term" value="P:regulation of Ras protein signal transduction"/>
    <property type="evidence" value="ECO:0007669"/>
    <property type="project" value="TreeGrafter"/>
</dbReference>
<dbReference type="GO" id="GO:0097060">
    <property type="term" value="C:synaptic membrane"/>
    <property type="evidence" value="ECO:0007669"/>
    <property type="project" value="TreeGrafter"/>
</dbReference>
<dbReference type="SUPFAM" id="SSF48350">
    <property type="entry name" value="GTPase activation domain, GAP"/>
    <property type="match status" value="1"/>
</dbReference>
<feature type="compositionally biased region" description="Polar residues" evidence="8">
    <location>
        <begin position="15"/>
        <end position="25"/>
    </location>
</feature>
<dbReference type="GO" id="GO:0005096">
    <property type="term" value="F:GTPase activator activity"/>
    <property type="evidence" value="ECO:0007669"/>
    <property type="project" value="UniProtKB-KW"/>
</dbReference>
<dbReference type="OMA" id="LEQWDPP"/>
<evidence type="ECO:0000313" key="11">
    <source>
        <dbReference type="Proteomes" id="UP000008672"/>
    </source>
</evidence>
<keyword evidence="11" id="KW-1185">Reference proteome</keyword>
<dbReference type="PANTHER" id="PTHR46150">
    <property type="entry name" value="RHO GTPASE-ACTIVATING PROTEIN 100F"/>
    <property type="match status" value="1"/>
</dbReference>
<feature type="compositionally biased region" description="Polar residues" evidence="8">
    <location>
        <begin position="44"/>
        <end position="69"/>
    </location>
</feature>
<protein>
    <recommendedName>
        <fullName evidence="6">Rho GTPase-activating protein SYDE1</fullName>
    </recommendedName>
    <alternativeName>
        <fullName evidence="7">Synapse defective protein 1 homolog 1</fullName>
    </alternativeName>
</protein>
<evidence type="ECO:0000256" key="6">
    <source>
        <dbReference type="ARBA" id="ARBA00074687"/>
    </source>
</evidence>
<reference evidence="10" key="3">
    <citation type="submission" date="2025-09" db="UniProtKB">
        <authorList>
            <consortium name="Ensembl"/>
        </authorList>
    </citation>
    <scope>IDENTIFICATION</scope>
</reference>
<dbReference type="InterPro" id="IPR052118">
    <property type="entry name" value="Rho-GAP_regulator"/>
</dbReference>
<reference evidence="11" key="1">
    <citation type="submission" date="2011-08" db="EMBL/GenBank/DDBJ databases">
        <title>The draft genome of Latimeria chalumnae.</title>
        <authorList>
            <person name="Di Palma F."/>
            <person name="Alfoldi J."/>
            <person name="Johnson J."/>
            <person name="Berlin A."/>
            <person name="Gnerre S."/>
            <person name="Jaffe D."/>
            <person name="MacCallum I."/>
            <person name="Young S."/>
            <person name="Walker B.J."/>
            <person name="Lander E."/>
            <person name="Lindblad-Toh K."/>
        </authorList>
    </citation>
    <scope>NUCLEOTIDE SEQUENCE [LARGE SCALE GENOMIC DNA]</scope>
    <source>
        <strain evidence="11">Wild caught</strain>
    </source>
</reference>
<feature type="region of interest" description="Disordered" evidence="8">
    <location>
        <begin position="242"/>
        <end position="378"/>
    </location>
</feature>
<dbReference type="HOGENOM" id="CLU_005764_1_0_1"/>
<dbReference type="Pfam" id="PF00620">
    <property type="entry name" value="RhoGAP"/>
    <property type="match status" value="1"/>
</dbReference>
<dbReference type="GO" id="GO:0007165">
    <property type="term" value="P:signal transduction"/>
    <property type="evidence" value="ECO:0007669"/>
    <property type="project" value="InterPro"/>
</dbReference>
<proteinExistence type="predicted"/>
<gene>
    <name evidence="10" type="primary">SYDE1</name>
</gene>
<dbReference type="PANTHER" id="PTHR46150:SF2">
    <property type="entry name" value="RHO GTPASE-ACTIVATING PROTEIN SYDE1"/>
    <property type="match status" value="1"/>
</dbReference>
<evidence type="ECO:0000256" key="5">
    <source>
        <dbReference type="ARBA" id="ARBA00057607"/>
    </source>
</evidence>
<dbReference type="InParanoid" id="H3AIZ1"/>
<evidence type="ECO:0000313" key="10">
    <source>
        <dbReference type="Ensembl" id="ENSLACP00000009612.1"/>
    </source>
</evidence>
<dbReference type="InterPro" id="IPR057459">
    <property type="entry name" value="SYDE1/2_C2"/>
</dbReference>
<dbReference type="SMART" id="SM00324">
    <property type="entry name" value="RhoGAP"/>
    <property type="match status" value="1"/>
</dbReference>
<evidence type="ECO:0000256" key="2">
    <source>
        <dbReference type="ARBA" id="ARBA00022553"/>
    </source>
</evidence>
<evidence type="ECO:0000256" key="3">
    <source>
        <dbReference type="ARBA" id="ARBA00023139"/>
    </source>
</evidence>
<dbReference type="Pfam" id="PF25336">
    <property type="entry name" value="C2_SYDE"/>
    <property type="match status" value="1"/>
</dbReference>
<sequence length="905" mass="101215">SSQRKSHSDEDPSRKGTNITVSKKQNWAKLPSRSREDKPYCSAQMHSASHRANQSSRGWVHSSGKTPGSDQGLHAELEHAEIASCSRTVSAKSQKEGTKAALNYTETCTSSSTVKYAGLGAYLQSLDRSSREWVLSSGKAQASEEGLKFAMNCIDELNDEADGGKEGEIWYNPIPEDEDLLGQKEILDSVNPWKKLNVSAKEAESIRSKEDKGGSELVKPLSSDFLTSSGVEKITSCPEVEAGAAGNVSESPNPSKKSSMINRIKSPGTVRKLSMKMKKLPELRRRLSLRTTRSSRQDHAEGNSDSTSPKNSRKESGNVISRYHLDTSVSSRDGHRWPKSTKSSKSVSKGGYLSDGDSPELIAKSDKRSGQPDRTESTKIDMATFRPYSFGDQPRCVQHLSGLLSVHLHGVEDLKSPRVESKEVFCALQVDSVNKARTALLTCKTPFLSLDHTFNIELEKAQHLKLIIFSWDPSIGRNRVCCHGTVILPQLFKGARAHQLSVKLEPRGALYLKLTLVEQWEIPSSTADREPRVFGVELRLLVERENSALKVPLLIQKTVSEIEKRGLKVVGLYRLCGSAAVKKELRDAFERDSAAVTLSEELYPDINVITGILKDYLRELPTPLITRTLYEVVLEAMALRPPRMTSNGLEMDPEYSEQIVTLLDCLPEIEKATLKMLLDHLSLVASFHESNRMNSQNLAVCFGPVLLNQNQDPSRQGGRSFAHCEEIASAVDFKRHIEVLHYLLQLWPNPRWKMGGFKPTEYPKPRNYLRQKRRSPLRLDLTKEEVVSRSHGRRLESPPSNRYAGDWSTCGQEFLLVSSRSLVDADYDEVAATDSENEEETEDMDLGKGFLDQREGLYVGDFDLEDNPEPVDLETPFTTRLNLKEFDALILELEREMAKQINICL</sequence>
<feature type="compositionally biased region" description="Polar residues" evidence="8">
    <location>
        <begin position="248"/>
        <end position="261"/>
    </location>
</feature>
<keyword evidence="3" id="KW-0564">Palmitate</keyword>
<name>H3AIZ1_LATCH</name>
<evidence type="ECO:0000256" key="8">
    <source>
        <dbReference type="SAM" id="MobiDB-lite"/>
    </source>
</evidence>
<reference evidence="10" key="2">
    <citation type="submission" date="2025-08" db="UniProtKB">
        <authorList>
            <consortium name="Ensembl"/>
        </authorList>
    </citation>
    <scope>IDENTIFICATION</scope>
</reference>
<dbReference type="AlphaFoldDB" id="H3AIZ1"/>
<dbReference type="GO" id="GO:0016477">
    <property type="term" value="P:cell migration"/>
    <property type="evidence" value="ECO:0007669"/>
    <property type="project" value="TreeGrafter"/>
</dbReference>
<feature type="compositionally biased region" description="Basic and acidic residues" evidence="8">
    <location>
        <begin position="1"/>
        <end position="14"/>
    </location>
</feature>
<keyword evidence="1" id="KW-0343">GTPase activation</keyword>
<evidence type="ECO:0000259" key="9">
    <source>
        <dbReference type="PROSITE" id="PS50238"/>
    </source>
</evidence>
<keyword evidence="4" id="KW-0449">Lipoprotein</keyword>
<evidence type="ECO:0000256" key="1">
    <source>
        <dbReference type="ARBA" id="ARBA00022468"/>
    </source>
</evidence>
<dbReference type="STRING" id="7897.ENSLACP00000009612"/>
<organism evidence="10 11">
    <name type="scientific">Latimeria chalumnae</name>
    <name type="common">Coelacanth</name>
    <dbReference type="NCBI Taxonomy" id="7897"/>
    <lineage>
        <taxon>Eukaryota</taxon>
        <taxon>Metazoa</taxon>
        <taxon>Chordata</taxon>
        <taxon>Craniata</taxon>
        <taxon>Vertebrata</taxon>
        <taxon>Euteleostomi</taxon>
        <taxon>Coelacanthiformes</taxon>
        <taxon>Coelacanthidae</taxon>
        <taxon>Latimeria</taxon>
    </lineage>
</organism>
<comment type="function">
    <text evidence="5">GTPase activator for the Rho-type GTPases. As a GCM1 downstream effector, it is involved in placental development and positively regulates trophoblast cells migration. It regulates cytoskeletal remodeling by controlling the activity of Rho GTPases including RHOA, CDC42 and RAC1.</text>
</comment>
<feature type="region of interest" description="Disordered" evidence="8">
    <location>
        <begin position="1"/>
        <end position="72"/>
    </location>
</feature>
<dbReference type="Gene3D" id="1.10.555.10">
    <property type="entry name" value="Rho GTPase activation protein"/>
    <property type="match status" value="1"/>
</dbReference>
<dbReference type="Proteomes" id="UP000008672">
    <property type="component" value="Unassembled WGS sequence"/>
</dbReference>
<dbReference type="EMBL" id="AFYH01136523">
    <property type="status" value="NOT_ANNOTATED_CDS"/>
    <property type="molecule type" value="Genomic_DNA"/>
</dbReference>
<feature type="compositionally biased region" description="Basic and acidic residues" evidence="8">
    <location>
        <begin position="363"/>
        <end position="378"/>
    </location>
</feature>
<dbReference type="InterPro" id="IPR000198">
    <property type="entry name" value="RhoGAP_dom"/>
</dbReference>
<evidence type="ECO:0000256" key="4">
    <source>
        <dbReference type="ARBA" id="ARBA00023288"/>
    </source>
</evidence>